<evidence type="ECO:0000256" key="2">
    <source>
        <dbReference type="ARBA" id="ARBA00022679"/>
    </source>
</evidence>
<dbReference type="EMBL" id="JXTC01000401">
    <property type="protein sequence ID" value="PON57035.1"/>
    <property type="molecule type" value="Genomic_DNA"/>
</dbReference>
<keyword evidence="7" id="KW-1185">Reference proteome</keyword>
<dbReference type="GO" id="GO:0009690">
    <property type="term" value="P:cytokinin metabolic process"/>
    <property type="evidence" value="ECO:0007669"/>
    <property type="project" value="UniProtKB-ARBA"/>
</dbReference>
<keyword evidence="3" id="KW-0328">Glycosyltransferase</keyword>
<dbReference type="OrthoDB" id="5835829at2759"/>
<dbReference type="InterPro" id="IPR035595">
    <property type="entry name" value="UDP_glycos_trans_CS"/>
</dbReference>
<dbReference type="AlphaFoldDB" id="A0A2P5C7R3"/>
<dbReference type="CDD" id="cd03784">
    <property type="entry name" value="GT1_Gtf-like"/>
    <property type="match status" value="1"/>
</dbReference>
<dbReference type="PANTHER" id="PTHR48044">
    <property type="entry name" value="GLYCOSYLTRANSFERASE"/>
    <property type="match status" value="1"/>
</dbReference>
<evidence type="ECO:0000313" key="6">
    <source>
        <dbReference type="EMBL" id="PON57035.1"/>
    </source>
</evidence>
<dbReference type="Pfam" id="PF26168">
    <property type="entry name" value="Glyco_transf_N"/>
    <property type="match status" value="1"/>
</dbReference>
<reference evidence="7" key="1">
    <citation type="submission" date="2016-06" db="EMBL/GenBank/DDBJ databases">
        <title>Parallel loss of symbiosis genes in relatives of nitrogen-fixing non-legume Parasponia.</title>
        <authorList>
            <person name="Van Velzen R."/>
            <person name="Holmer R."/>
            <person name="Bu F."/>
            <person name="Rutten L."/>
            <person name="Van Zeijl A."/>
            <person name="Liu W."/>
            <person name="Santuari L."/>
            <person name="Cao Q."/>
            <person name="Sharma T."/>
            <person name="Shen D."/>
            <person name="Roswanjaya Y."/>
            <person name="Wardhani T."/>
            <person name="Kalhor M.S."/>
            <person name="Jansen J."/>
            <person name="Van den Hoogen J."/>
            <person name="Gungor B."/>
            <person name="Hartog M."/>
            <person name="Hontelez J."/>
            <person name="Verver J."/>
            <person name="Yang W.-C."/>
            <person name="Schijlen E."/>
            <person name="Repin R."/>
            <person name="Schilthuizen M."/>
            <person name="Schranz E."/>
            <person name="Heidstra R."/>
            <person name="Miyata K."/>
            <person name="Fedorova E."/>
            <person name="Kohlen W."/>
            <person name="Bisseling T."/>
            <person name="Smit S."/>
            <person name="Geurts R."/>
        </authorList>
    </citation>
    <scope>NUCLEOTIDE SEQUENCE [LARGE SCALE GENOMIC DNA]</scope>
    <source>
        <strain evidence="7">cv. RG33-2</strain>
    </source>
</reference>
<dbReference type="Gene3D" id="3.40.50.2000">
    <property type="entry name" value="Glycogen Phosphorylase B"/>
    <property type="match status" value="2"/>
</dbReference>
<dbReference type="FunFam" id="3.40.50.2000:FF:000238">
    <property type="entry name" value="Glycosyltransferase"/>
    <property type="match status" value="1"/>
</dbReference>
<protein>
    <recommendedName>
        <fullName evidence="4">Glycosyltransferase</fullName>
        <ecNumber evidence="4">2.4.1.-</ecNumber>
    </recommendedName>
</protein>
<gene>
    <name evidence="6" type="ORF">TorRG33x02_294630</name>
</gene>
<organism evidence="6 7">
    <name type="scientific">Trema orientale</name>
    <name type="common">Charcoal tree</name>
    <name type="synonym">Celtis orientalis</name>
    <dbReference type="NCBI Taxonomy" id="63057"/>
    <lineage>
        <taxon>Eukaryota</taxon>
        <taxon>Viridiplantae</taxon>
        <taxon>Streptophyta</taxon>
        <taxon>Embryophyta</taxon>
        <taxon>Tracheophyta</taxon>
        <taxon>Spermatophyta</taxon>
        <taxon>Magnoliopsida</taxon>
        <taxon>eudicotyledons</taxon>
        <taxon>Gunneridae</taxon>
        <taxon>Pentapetalae</taxon>
        <taxon>rosids</taxon>
        <taxon>fabids</taxon>
        <taxon>Rosales</taxon>
        <taxon>Cannabaceae</taxon>
        <taxon>Trema</taxon>
    </lineage>
</organism>
<comment type="caution">
    <text evidence="6">The sequence shown here is derived from an EMBL/GenBank/DDBJ whole genome shotgun (WGS) entry which is preliminary data.</text>
</comment>
<keyword evidence="2 3" id="KW-0808">Transferase</keyword>
<evidence type="ECO:0000256" key="1">
    <source>
        <dbReference type="ARBA" id="ARBA00009995"/>
    </source>
</evidence>
<dbReference type="PANTHER" id="PTHR48044:SF22">
    <property type="entry name" value="GLYCOSYLTRANSFERASE"/>
    <property type="match status" value="1"/>
</dbReference>
<evidence type="ECO:0000259" key="5">
    <source>
        <dbReference type="Pfam" id="PF26168"/>
    </source>
</evidence>
<dbReference type="Pfam" id="PF00201">
    <property type="entry name" value="UDPGT"/>
    <property type="match status" value="1"/>
</dbReference>
<dbReference type="InterPro" id="IPR002213">
    <property type="entry name" value="UDP_glucos_trans"/>
</dbReference>
<evidence type="ECO:0000256" key="4">
    <source>
        <dbReference type="RuleBase" id="RU362057"/>
    </source>
</evidence>
<sequence>MDNDQVNPQSHATPNVLNPSQVEVVMVPLPAQGHLNQFLHLSRLISAYNIPVHFVGAAVHNRQAKLRVHGWNPNSTPNIHFHNFTASPFPSPPPNPAAPHKFPSHLIPSFAAANRHLSEPLGDLVRKLSSKTRRVIVIHDSVMASAVRDVVSMPNTEIYTFHTVSAFTIFLYFWETMRRVPSLELVEAKNRCIPVEVPAIRECFPTEFYDFVEEQYEFQNINSGNIFNSIRIVEKPYMDLMDKILEGKRNWAIGPFNPVSFSEDKTSNDDRHICLKWLDKQEPNSVIYVSFGTTTALTDEQVRELAFGLEQSEIKFIWALRDADKADIFNDGDETQVRKIELPKGYEERMRDMGIVVREWAPQLEILGHPSTGGFLSHCGWNSCMESITMGVPIGAWPMHSDQPRNAVLVTELLGIGTVVREWAHRDDVARADTVANGVRELMASEKGNEVRKRAEELGGAVRESVAEGGASRKELDSFIAHIYH</sequence>
<evidence type="ECO:0000313" key="7">
    <source>
        <dbReference type="Proteomes" id="UP000237000"/>
    </source>
</evidence>
<proteinExistence type="inferred from homology"/>
<feature type="domain" description="Glycosyltransferase N-terminal" evidence="5">
    <location>
        <begin position="21"/>
        <end position="258"/>
    </location>
</feature>
<dbReference type="EC" id="2.4.1.-" evidence="4"/>
<name>A0A2P5C7R3_TREOI</name>
<accession>A0A2P5C7R3</accession>
<dbReference type="GO" id="GO:0050404">
    <property type="term" value="F:zeatin O-beta-D-xylosyltransferase activity"/>
    <property type="evidence" value="ECO:0007669"/>
    <property type="project" value="UniProtKB-ARBA"/>
</dbReference>
<comment type="similarity">
    <text evidence="1 3">Belongs to the UDP-glycosyltransferase family.</text>
</comment>
<dbReference type="InParanoid" id="A0A2P5C7R3"/>
<dbReference type="InterPro" id="IPR058980">
    <property type="entry name" value="Glyco_transf_N"/>
</dbReference>
<dbReference type="PROSITE" id="PS00375">
    <property type="entry name" value="UDPGT"/>
    <property type="match status" value="1"/>
</dbReference>
<dbReference type="FunFam" id="3.40.50.2000:FF:000060">
    <property type="entry name" value="Glycosyltransferase"/>
    <property type="match status" value="1"/>
</dbReference>
<dbReference type="SUPFAM" id="SSF53756">
    <property type="entry name" value="UDP-Glycosyltransferase/glycogen phosphorylase"/>
    <property type="match status" value="1"/>
</dbReference>
<dbReference type="Proteomes" id="UP000237000">
    <property type="component" value="Unassembled WGS sequence"/>
</dbReference>
<evidence type="ECO:0000256" key="3">
    <source>
        <dbReference type="RuleBase" id="RU003718"/>
    </source>
</evidence>